<comment type="caution">
    <text evidence="2">The sequence shown here is derived from an EMBL/GenBank/DDBJ whole genome shotgun (WGS) entry which is preliminary data.</text>
</comment>
<gene>
    <name evidence="2" type="ORF">BCR39DRAFT_520692</name>
</gene>
<feature type="compositionally biased region" description="Acidic residues" evidence="1">
    <location>
        <begin position="454"/>
        <end position="464"/>
    </location>
</feature>
<feature type="region of interest" description="Disordered" evidence="1">
    <location>
        <begin position="322"/>
        <end position="341"/>
    </location>
</feature>
<feature type="region of interest" description="Disordered" evidence="1">
    <location>
        <begin position="437"/>
        <end position="465"/>
    </location>
</feature>
<dbReference type="Proteomes" id="UP000193986">
    <property type="component" value="Unassembled WGS sequence"/>
</dbReference>
<accession>A0A1Y2BEQ0</accession>
<evidence type="ECO:0000256" key="1">
    <source>
        <dbReference type="SAM" id="MobiDB-lite"/>
    </source>
</evidence>
<reference evidence="2 3" key="1">
    <citation type="submission" date="2016-07" db="EMBL/GenBank/DDBJ databases">
        <title>Pervasive Adenine N6-methylation of Active Genes in Fungi.</title>
        <authorList>
            <consortium name="DOE Joint Genome Institute"/>
            <person name="Mondo S.J."/>
            <person name="Dannebaum R.O."/>
            <person name="Kuo R.C."/>
            <person name="Labutti K."/>
            <person name="Haridas S."/>
            <person name="Kuo A."/>
            <person name="Salamov A."/>
            <person name="Ahrendt S.R."/>
            <person name="Lipzen A."/>
            <person name="Sullivan W."/>
            <person name="Andreopoulos W.B."/>
            <person name="Clum A."/>
            <person name="Lindquist E."/>
            <person name="Daum C."/>
            <person name="Ramamoorthy G.K."/>
            <person name="Gryganskyi A."/>
            <person name="Culley D."/>
            <person name="Magnuson J.K."/>
            <person name="James T.Y."/>
            <person name="O'Malley M.A."/>
            <person name="Stajich J.E."/>
            <person name="Spatafora J.W."/>
            <person name="Visel A."/>
            <person name="Grigoriev I.V."/>
        </authorList>
    </citation>
    <scope>NUCLEOTIDE SEQUENCE [LARGE SCALE GENOMIC DNA]</scope>
    <source>
        <strain evidence="2 3">68-887.2</strain>
    </source>
</reference>
<sequence>MMQVTLEDLTAICKSRNGNRRPMNAIVCKAVQPFTVSQFRQFVLAVGPQLRVLALVHESLIWGTLPQLSLFDLASVVDIIREFIPDLCVLKMNVSAIAGGIRIGDEQLPTSSQTYDGRLKSVELIITGISRKTPRCGLRPGRTFFGVAKNLACLGGTKCDHSILDLGLYSMPTIKNEDLGSVVGWLKKLSEKAHATISTIEWETLGITSVSQLKQVCFDRHGTVIPLDQTYARRYREESPQIKWDVQETIQWNFQRDERTKPINARELREKLFDQVGRRYGLDGPQWDKYWRKCDADEATAKLEAAAARRFSAATLTRYPALDVNDPHDDLSDSHAESDEWEEPYREFFEEQVPVSGVGKASISVAGNGGHCYEDQQYEEELHPYERYILEQAPDPRQRDAPADVLEDEEESESEYEYEQLYVAQDETDEELYEELYGDQYDEPSNDGDHIDDSYEDDPYVDESYDYKGYYEYWDEEYSYEDGY</sequence>
<feature type="compositionally biased region" description="Basic and acidic residues" evidence="1">
    <location>
        <begin position="325"/>
        <end position="341"/>
    </location>
</feature>
<organism evidence="2 3">
    <name type="scientific">Naematelia encephala</name>
    <dbReference type="NCBI Taxonomy" id="71784"/>
    <lineage>
        <taxon>Eukaryota</taxon>
        <taxon>Fungi</taxon>
        <taxon>Dikarya</taxon>
        <taxon>Basidiomycota</taxon>
        <taxon>Agaricomycotina</taxon>
        <taxon>Tremellomycetes</taxon>
        <taxon>Tremellales</taxon>
        <taxon>Naemateliaceae</taxon>
        <taxon>Naematelia</taxon>
    </lineage>
</organism>
<feature type="compositionally biased region" description="Basic and acidic residues" evidence="1">
    <location>
        <begin position="391"/>
        <end position="402"/>
    </location>
</feature>
<name>A0A1Y2BEQ0_9TREE</name>
<dbReference type="EMBL" id="MCFC01000007">
    <property type="protein sequence ID" value="ORY33010.1"/>
    <property type="molecule type" value="Genomic_DNA"/>
</dbReference>
<evidence type="ECO:0000313" key="3">
    <source>
        <dbReference type="Proteomes" id="UP000193986"/>
    </source>
</evidence>
<feature type="compositionally biased region" description="Acidic residues" evidence="1">
    <location>
        <begin position="437"/>
        <end position="446"/>
    </location>
</feature>
<keyword evidence="3" id="KW-1185">Reference proteome</keyword>
<protein>
    <submittedName>
        <fullName evidence="2">Uncharacterized protein</fullName>
    </submittedName>
</protein>
<feature type="region of interest" description="Disordered" evidence="1">
    <location>
        <begin position="391"/>
        <end position="418"/>
    </location>
</feature>
<evidence type="ECO:0000313" key="2">
    <source>
        <dbReference type="EMBL" id="ORY33010.1"/>
    </source>
</evidence>
<dbReference type="AlphaFoldDB" id="A0A1Y2BEQ0"/>
<feature type="compositionally biased region" description="Acidic residues" evidence="1">
    <location>
        <begin position="405"/>
        <end position="418"/>
    </location>
</feature>
<proteinExistence type="predicted"/>
<dbReference type="InParanoid" id="A0A1Y2BEQ0"/>